<dbReference type="OrthoDB" id="1075130at2"/>
<gene>
    <name evidence="2" type="ORF">C7Y71_010985</name>
</gene>
<keyword evidence="3" id="KW-1185">Reference proteome</keyword>
<evidence type="ECO:0000313" key="2">
    <source>
        <dbReference type="EMBL" id="QFQ13489.1"/>
    </source>
</evidence>
<dbReference type="Pfam" id="PF04397">
    <property type="entry name" value="LytTR"/>
    <property type="match status" value="1"/>
</dbReference>
<evidence type="ECO:0000259" key="1">
    <source>
        <dbReference type="Pfam" id="PF04397"/>
    </source>
</evidence>
<proteinExistence type="predicted"/>
<reference evidence="2 3" key="1">
    <citation type="submission" date="2018-11" db="EMBL/GenBank/DDBJ databases">
        <authorList>
            <person name="Na S.W."/>
            <person name="Baik M."/>
        </authorList>
    </citation>
    <scope>NUCLEOTIDE SEQUENCE [LARGE SCALE GENOMIC DNA]</scope>
    <source>
        <strain evidence="2 3">E39</strain>
    </source>
</reference>
<sequence length="136" mass="15782">MDTPQKLIIKNFNEVYYIPFNDIVYVKADGNYCDIHLSNGHVIETVSYQRAEVARMIEQQAPEIWKRDFALVGRTYLINLNHVMHIHPAARKLTFIGNPFGTEKKIQVECTPPALRELITIMEKRDAERQNPMPAE</sequence>
<dbReference type="AlphaFoldDB" id="A0A5P8E8Y6"/>
<dbReference type="KEGG" id="alq:C7Y71_010985"/>
<dbReference type="RefSeq" id="WP_111898834.1">
    <property type="nucleotide sequence ID" value="NZ_CP033459.1"/>
</dbReference>
<dbReference type="Proteomes" id="UP000249375">
    <property type="component" value="Chromosome"/>
</dbReference>
<evidence type="ECO:0000313" key="3">
    <source>
        <dbReference type="Proteomes" id="UP000249375"/>
    </source>
</evidence>
<name>A0A5P8E8Y6_9BACT</name>
<dbReference type="InterPro" id="IPR007492">
    <property type="entry name" value="LytTR_DNA-bd_dom"/>
</dbReference>
<protein>
    <submittedName>
        <fullName evidence="2">LytTR family transcriptional regulator</fullName>
    </submittedName>
</protein>
<dbReference type="GO" id="GO:0003677">
    <property type="term" value="F:DNA binding"/>
    <property type="evidence" value="ECO:0007669"/>
    <property type="project" value="InterPro"/>
</dbReference>
<dbReference type="EMBL" id="CP033459">
    <property type="protein sequence ID" value="QFQ13489.1"/>
    <property type="molecule type" value="Genomic_DNA"/>
</dbReference>
<feature type="domain" description="HTH LytTR-type" evidence="1">
    <location>
        <begin position="14"/>
        <end position="95"/>
    </location>
</feature>
<accession>A0A5P8E8Y6</accession>
<organism evidence="2 3">
    <name type="scientific">Pseudoprevotella muciniphila</name>
    <dbReference type="NCBI Taxonomy" id="2133944"/>
    <lineage>
        <taxon>Bacteria</taxon>
        <taxon>Pseudomonadati</taxon>
        <taxon>Bacteroidota</taxon>
        <taxon>Bacteroidia</taxon>
        <taxon>Bacteroidales</taxon>
        <taxon>Prevotellaceae</taxon>
        <taxon>Pseudoprevotella</taxon>
    </lineage>
</organism>
<dbReference type="Gene3D" id="2.40.50.1020">
    <property type="entry name" value="LytTr DNA-binding domain"/>
    <property type="match status" value="1"/>
</dbReference>